<keyword evidence="3" id="KW-1185">Reference proteome</keyword>
<dbReference type="eggNOG" id="COG1961">
    <property type="taxonomic scope" value="Bacteria"/>
</dbReference>
<dbReference type="EMBL" id="LGTC01000001">
    <property type="protein sequence ID" value="KNY24860.1"/>
    <property type="molecule type" value="Genomic_DNA"/>
</dbReference>
<dbReference type="InterPro" id="IPR025827">
    <property type="entry name" value="Zn_ribbon_recom_dom"/>
</dbReference>
<dbReference type="STRING" id="398512.Bccel_0117"/>
<accession>A0A0L6JGN5</accession>
<protein>
    <submittedName>
        <fullName evidence="2">Recombinase zinc beta ribbon domain containing protein</fullName>
    </submittedName>
</protein>
<evidence type="ECO:0000259" key="1">
    <source>
        <dbReference type="Pfam" id="PF13408"/>
    </source>
</evidence>
<gene>
    <name evidence="2" type="ORF">Bccel_0117</name>
</gene>
<evidence type="ECO:0000313" key="3">
    <source>
        <dbReference type="Proteomes" id="UP000036923"/>
    </source>
</evidence>
<reference evidence="3" key="1">
    <citation type="submission" date="2015-07" db="EMBL/GenBank/DDBJ databases">
        <title>Near-Complete Genome Sequence of the Cellulolytic Bacterium Bacteroides (Pseudobacteroides) cellulosolvens ATCC 35603.</title>
        <authorList>
            <person name="Dassa B."/>
            <person name="Utturkar S.M."/>
            <person name="Klingeman D.M."/>
            <person name="Hurt R.A."/>
            <person name="Keller M."/>
            <person name="Xu J."/>
            <person name="Reddy Y.H.K."/>
            <person name="Borovok I."/>
            <person name="Grinberg I.R."/>
            <person name="Lamed R."/>
            <person name="Zhivin O."/>
            <person name="Bayer E.A."/>
            <person name="Brown S.D."/>
        </authorList>
    </citation>
    <scope>NUCLEOTIDE SEQUENCE [LARGE SCALE GENOMIC DNA]</scope>
    <source>
        <strain evidence="3">DSM 2933</strain>
    </source>
</reference>
<organism evidence="2 3">
    <name type="scientific">Pseudobacteroides cellulosolvens ATCC 35603 = DSM 2933</name>
    <dbReference type="NCBI Taxonomy" id="398512"/>
    <lineage>
        <taxon>Bacteria</taxon>
        <taxon>Bacillati</taxon>
        <taxon>Bacillota</taxon>
        <taxon>Clostridia</taxon>
        <taxon>Eubacteriales</taxon>
        <taxon>Oscillospiraceae</taxon>
        <taxon>Pseudobacteroides</taxon>
    </lineage>
</organism>
<dbReference type="Pfam" id="PF13408">
    <property type="entry name" value="Zn_ribbon_recom"/>
    <property type="match status" value="1"/>
</dbReference>
<dbReference type="Proteomes" id="UP000036923">
    <property type="component" value="Unassembled WGS sequence"/>
</dbReference>
<evidence type="ECO:0000313" key="2">
    <source>
        <dbReference type="EMBL" id="KNY24860.1"/>
    </source>
</evidence>
<proteinExistence type="predicted"/>
<sequence length="201" mass="23695">MYARRRNGTPTAYVCSIYAKYGAQKCKSHHVYEEDLLNILYEELKYASNDREIVEKVKVLIKDYVTRESNLTRIDELEGIIEEKIRQQDIMYLDRLNGKISEQQFIRINNEIESQINAVKNDIIACKNRFDTFKLNDIDNLIKSIDVKDINVEIVKLLVEKIIVFDKEDEADKIYDKNKLYFNDLENGKNDGLIVVYFNHT</sequence>
<feature type="domain" description="Recombinase zinc beta ribbon" evidence="1">
    <location>
        <begin position="1"/>
        <end position="44"/>
    </location>
</feature>
<comment type="caution">
    <text evidence="2">The sequence shown here is derived from an EMBL/GenBank/DDBJ whole genome shotgun (WGS) entry which is preliminary data.</text>
</comment>
<dbReference type="AlphaFoldDB" id="A0A0L6JGN5"/>
<name>A0A0L6JGN5_9FIRM</name>